<dbReference type="Gene3D" id="3.30.70.270">
    <property type="match status" value="1"/>
</dbReference>
<dbReference type="InterPro" id="IPR043502">
    <property type="entry name" value="DNA/RNA_pol_sf"/>
</dbReference>
<dbReference type="Proteomes" id="UP000663829">
    <property type="component" value="Unassembled WGS sequence"/>
</dbReference>
<protein>
    <recommendedName>
        <fullName evidence="1">Reverse transcriptase domain-containing protein</fullName>
    </recommendedName>
</protein>
<dbReference type="InterPro" id="IPR043128">
    <property type="entry name" value="Rev_trsase/Diguanyl_cyclase"/>
</dbReference>
<gene>
    <name evidence="2" type="ORF">GPM918_LOCUS24027</name>
    <name evidence="3" type="ORF">SRO942_LOCUS24024</name>
</gene>
<evidence type="ECO:0000313" key="3">
    <source>
        <dbReference type="EMBL" id="CAF3971437.1"/>
    </source>
</evidence>
<proteinExistence type="predicted"/>
<reference evidence="2" key="1">
    <citation type="submission" date="2021-02" db="EMBL/GenBank/DDBJ databases">
        <authorList>
            <person name="Nowell W R."/>
        </authorList>
    </citation>
    <scope>NUCLEOTIDE SEQUENCE</scope>
</reference>
<dbReference type="EMBL" id="CAJOBC010008807">
    <property type="protein sequence ID" value="CAF3971437.1"/>
    <property type="molecule type" value="Genomic_DNA"/>
</dbReference>
<dbReference type="EMBL" id="CAJNOQ010008807">
    <property type="protein sequence ID" value="CAF1207256.1"/>
    <property type="molecule type" value="Genomic_DNA"/>
</dbReference>
<name>A0A814WV86_9BILA</name>
<dbReference type="CDD" id="cd01647">
    <property type="entry name" value="RT_LTR"/>
    <property type="match status" value="1"/>
</dbReference>
<dbReference type="Pfam" id="PF00078">
    <property type="entry name" value="RVT_1"/>
    <property type="match status" value="1"/>
</dbReference>
<dbReference type="InterPro" id="IPR000477">
    <property type="entry name" value="RT_dom"/>
</dbReference>
<evidence type="ECO:0000259" key="1">
    <source>
        <dbReference type="Pfam" id="PF00078"/>
    </source>
</evidence>
<comment type="caution">
    <text evidence="2">The sequence shown here is derived from an EMBL/GenBank/DDBJ whole genome shotgun (WGS) entry which is preliminary data.</text>
</comment>
<dbReference type="InterPro" id="IPR053134">
    <property type="entry name" value="RNA-dir_DNA_polymerase"/>
</dbReference>
<keyword evidence="4" id="KW-1185">Reference proteome</keyword>
<dbReference type="SUPFAM" id="SSF56672">
    <property type="entry name" value="DNA/RNA polymerases"/>
    <property type="match status" value="1"/>
</dbReference>
<evidence type="ECO:0000313" key="2">
    <source>
        <dbReference type="EMBL" id="CAF1207256.1"/>
    </source>
</evidence>
<dbReference type="Proteomes" id="UP000681722">
    <property type="component" value="Unassembled WGS sequence"/>
</dbReference>
<dbReference type="AlphaFoldDB" id="A0A814WV86"/>
<dbReference type="PANTHER" id="PTHR24559">
    <property type="entry name" value="TRANSPOSON TY3-I GAG-POL POLYPROTEIN"/>
    <property type="match status" value="1"/>
</dbReference>
<dbReference type="Gene3D" id="3.10.10.10">
    <property type="entry name" value="HIV Type 1 Reverse Transcriptase, subunit A, domain 1"/>
    <property type="match status" value="1"/>
</dbReference>
<dbReference type="PANTHER" id="PTHR24559:SF444">
    <property type="entry name" value="REVERSE TRANSCRIPTASE DOMAIN-CONTAINING PROTEIN"/>
    <property type="match status" value="1"/>
</dbReference>
<dbReference type="OrthoDB" id="6932368at2759"/>
<sequence>MIRLCGRYNPLMTNEECLDWLKLGMNTTLLNQCSGNIFTSPQQLLQFIQRLEQDQQFIQHVSSSRETDCNLTYQLSHLAQSTSLNTVSTPQLVDVVRNDLKELRVNLTRSSAPFDKHIDSLALDVKLINSITVPPRESQIIQRSSKSITKATVRERYNAIIGQITHTPGDIKSFVVTPPLAARTQVVSPLNSIHTSYLSPPTPETIQKFVAHIHDPTQQTDLTNILSSHAKLFDLSKITQAKTSIRHTINTADALPISSRPYPKTVEQRRQLQKIIHEMMTNNQIRPSNSPWPSPVILHKKKDGGTRFLVDYRKLNSVTKKDSFPQPTTEELLQRLGDNRYFTKFDLKSGYFQIPILEQDKEKYTRWSMGIQCITTRCYEWSTYFSTSDA</sequence>
<accession>A0A814WV86</accession>
<feature type="domain" description="Reverse transcriptase" evidence="1">
    <location>
        <begin position="300"/>
        <end position="372"/>
    </location>
</feature>
<organism evidence="2 4">
    <name type="scientific">Didymodactylos carnosus</name>
    <dbReference type="NCBI Taxonomy" id="1234261"/>
    <lineage>
        <taxon>Eukaryota</taxon>
        <taxon>Metazoa</taxon>
        <taxon>Spiralia</taxon>
        <taxon>Gnathifera</taxon>
        <taxon>Rotifera</taxon>
        <taxon>Eurotatoria</taxon>
        <taxon>Bdelloidea</taxon>
        <taxon>Philodinida</taxon>
        <taxon>Philodinidae</taxon>
        <taxon>Didymodactylos</taxon>
    </lineage>
</organism>
<evidence type="ECO:0000313" key="4">
    <source>
        <dbReference type="Proteomes" id="UP000663829"/>
    </source>
</evidence>